<name>A0A0M2GW23_9MICO</name>
<reference evidence="1 2" key="1">
    <citation type="submission" date="2015-02" db="EMBL/GenBank/DDBJ databases">
        <title>Draft genome sequences of ten Microbacterium spp. with emphasis on heavy metal contaminated environments.</title>
        <authorList>
            <person name="Corretto E."/>
        </authorList>
    </citation>
    <scope>NUCLEOTIDE SEQUENCE [LARGE SCALE GENOMIC DNA]</scope>
    <source>
        <strain evidence="1 2">DSM 12510</strain>
    </source>
</reference>
<dbReference type="Proteomes" id="UP000033956">
    <property type="component" value="Unassembled WGS sequence"/>
</dbReference>
<protein>
    <submittedName>
        <fullName evidence="1">Type I phosphodiesterase / nucleotide pyrophosphatase</fullName>
    </submittedName>
</protein>
<proteinExistence type="predicted"/>
<comment type="caution">
    <text evidence="1">The sequence shown here is derived from an EMBL/GenBank/DDBJ whole genome shotgun (WGS) entry which is preliminary data.</text>
</comment>
<evidence type="ECO:0000313" key="1">
    <source>
        <dbReference type="EMBL" id="KJL37919.1"/>
    </source>
</evidence>
<accession>A0A0M2GW23</accession>
<evidence type="ECO:0000313" key="2">
    <source>
        <dbReference type="Proteomes" id="UP000033956"/>
    </source>
</evidence>
<dbReference type="PATRIC" id="fig|92835.4.peg.2943"/>
<organism evidence="1 2">
    <name type="scientific">Microbacterium terrae</name>
    <dbReference type="NCBI Taxonomy" id="69369"/>
    <lineage>
        <taxon>Bacteria</taxon>
        <taxon>Bacillati</taxon>
        <taxon>Actinomycetota</taxon>
        <taxon>Actinomycetes</taxon>
        <taxon>Micrococcales</taxon>
        <taxon>Microbacteriaceae</taxon>
        <taxon>Microbacterium</taxon>
    </lineage>
</organism>
<dbReference type="Gene3D" id="3.40.720.10">
    <property type="entry name" value="Alkaline Phosphatase, subunit A"/>
    <property type="match status" value="1"/>
</dbReference>
<dbReference type="SUPFAM" id="SSF53649">
    <property type="entry name" value="Alkaline phosphatase-like"/>
    <property type="match status" value="1"/>
</dbReference>
<sequence length="393" mass="42154">MTAEWVGVATGVDGRHECGRLTPMSFSLPAEPARARNLAGVVPQLLRALDGTSDWFAPARSAIVFVVDGLGATNLGARSGHARFLAQAMAKRDVARTVFPSTTASALTSLLTGREVGQHGIVGYRARIPGTDDVVNQLRGWDTDGLPRSWQRATPLTTGERQFFAVTKPEYSGTGFTAATLEGAQFHGHESLADRVAAAADLAARHPGSLTYLYAPELDGLGHRFGWESDRWTAGLEALDDAARRMAGGLHRGTGVVVTADHGMVDVPRHRHVLLHDDDPLVDGVRLIGGEPRMLHLYAEEGAAAAVAERWREAEGAQAWVLERDEAIDAGLFGEVDDDVRGRIGDVLVAARAAVAYYDDRIADKAPQKMVGQHGSLSHEERTVPLIRLGAFA</sequence>
<dbReference type="Pfam" id="PF01663">
    <property type="entry name" value="Phosphodiest"/>
    <property type="match status" value="1"/>
</dbReference>
<dbReference type="PANTHER" id="PTHR10151:SF120">
    <property type="entry name" value="BIS(5'-ADENOSYL)-TRIPHOSPHATASE"/>
    <property type="match status" value="1"/>
</dbReference>
<dbReference type="InterPro" id="IPR002591">
    <property type="entry name" value="Phosphodiest/P_Trfase"/>
</dbReference>
<dbReference type="InterPro" id="IPR017850">
    <property type="entry name" value="Alkaline_phosphatase_core_sf"/>
</dbReference>
<keyword evidence="2" id="KW-1185">Reference proteome</keyword>
<dbReference type="PANTHER" id="PTHR10151">
    <property type="entry name" value="ECTONUCLEOTIDE PYROPHOSPHATASE/PHOSPHODIESTERASE"/>
    <property type="match status" value="1"/>
</dbReference>
<dbReference type="EMBL" id="JYIZ01000056">
    <property type="protein sequence ID" value="KJL37919.1"/>
    <property type="molecule type" value="Genomic_DNA"/>
</dbReference>
<gene>
    <name evidence="1" type="ORF">RS81_02911</name>
</gene>
<dbReference type="STRING" id="92835.RS81_02911"/>
<dbReference type="GO" id="GO:0016787">
    <property type="term" value="F:hydrolase activity"/>
    <property type="evidence" value="ECO:0007669"/>
    <property type="project" value="UniProtKB-ARBA"/>
</dbReference>
<dbReference type="AlphaFoldDB" id="A0A0M2GW23"/>